<reference evidence="4 5" key="1">
    <citation type="submission" date="2023-12" db="EMBL/GenBank/DDBJ databases">
        <title>Blastococcus brunescens sp. nov., an actonobacterium isolated from sandstone collected in sahara desert.</title>
        <authorList>
            <person name="Gtari M."/>
            <person name="Ghodhbane F."/>
        </authorList>
    </citation>
    <scope>NUCLEOTIDE SEQUENCE [LARGE SCALE GENOMIC DNA]</scope>
    <source>
        <strain evidence="4 5">BMG 8361</strain>
    </source>
</reference>
<accession>A0ABZ1BB45</accession>
<feature type="region of interest" description="Disordered" evidence="3">
    <location>
        <begin position="414"/>
        <end position="459"/>
    </location>
</feature>
<gene>
    <name evidence="4" type="ORF">U6N30_00520</name>
</gene>
<dbReference type="Pfam" id="PF13692">
    <property type="entry name" value="Glyco_trans_1_4"/>
    <property type="match status" value="1"/>
</dbReference>
<dbReference type="RefSeq" id="WP_324278585.1">
    <property type="nucleotide sequence ID" value="NZ_CP141261.1"/>
</dbReference>
<dbReference type="Pfam" id="PF01075">
    <property type="entry name" value="Glyco_transf_9"/>
    <property type="match status" value="1"/>
</dbReference>
<evidence type="ECO:0000256" key="3">
    <source>
        <dbReference type="SAM" id="MobiDB-lite"/>
    </source>
</evidence>
<evidence type="ECO:0000313" key="5">
    <source>
        <dbReference type="Proteomes" id="UP001324287"/>
    </source>
</evidence>
<evidence type="ECO:0000313" key="4">
    <source>
        <dbReference type="EMBL" id="WRL67278.1"/>
    </source>
</evidence>
<sequence>MTAAVAGTSGADLGGATTLAQMAALLDGAAAVVVGNTGPAHLAAAVGTPVVSLFAPVVPAQRWAPYGVPTVLLGDQSAPCRNTRARECPVPGHPCLTSVTAHDVVAAVEKLVTVEQPAVLRTPAVSREAAVTIQGEREDPRLARARLLDDGVRPGRPRVPDPGDPGPEPGRPRPCPHLGLAGLCPRGDPEALRGEEVDVVVLQRTRDLDLVRAWLGREPGRDLPAVFLEHNAPGLEPEDGPVPHTRHPLADRDDIPIAHVTHFNRLFYDNGRAPTTVIEHGIVDPGERYTGELARAAVVVNEPVRRGRTVGADLLPGLAQAAPLDVFGMGLTGLHEQYGLDPGRVELFDDPPQAAMHAELARRRVYVHPVRWTSLGLSLLEAMHLGMPVVGLATTEAVEAVPFEAGCCPPARSGWRRRSGTSCTTRTPPGWPARRRVPSRWSGTGFPGSSATGMHCSRR</sequence>
<keyword evidence="1" id="KW-0328">Glycosyltransferase</keyword>
<keyword evidence="5" id="KW-1185">Reference proteome</keyword>
<dbReference type="PANTHER" id="PTHR30160">
    <property type="entry name" value="TETRAACYLDISACCHARIDE 4'-KINASE-RELATED"/>
    <property type="match status" value="1"/>
</dbReference>
<dbReference type="InterPro" id="IPR002201">
    <property type="entry name" value="Glyco_trans_9"/>
</dbReference>
<keyword evidence="2" id="KW-0808">Transferase</keyword>
<evidence type="ECO:0000256" key="2">
    <source>
        <dbReference type="ARBA" id="ARBA00022679"/>
    </source>
</evidence>
<dbReference type="Gene3D" id="3.40.50.2000">
    <property type="entry name" value="Glycogen Phosphorylase B"/>
    <property type="match status" value="2"/>
</dbReference>
<evidence type="ECO:0000256" key="1">
    <source>
        <dbReference type="ARBA" id="ARBA00022676"/>
    </source>
</evidence>
<dbReference type="EMBL" id="CP141261">
    <property type="protein sequence ID" value="WRL67278.1"/>
    <property type="molecule type" value="Genomic_DNA"/>
</dbReference>
<name>A0ABZ1BB45_9ACTN</name>
<proteinExistence type="predicted"/>
<dbReference type="CDD" id="cd03789">
    <property type="entry name" value="GT9_LPS_heptosyltransferase"/>
    <property type="match status" value="1"/>
</dbReference>
<feature type="compositionally biased region" description="Pro residues" evidence="3">
    <location>
        <begin position="162"/>
        <end position="175"/>
    </location>
</feature>
<feature type="compositionally biased region" description="Basic and acidic residues" evidence="3">
    <location>
        <begin position="149"/>
        <end position="161"/>
    </location>
</feature>
<organism evidence="4 5">
    <name type="scientific">Blastococcus brunescens</name>
    <dbReference type="NCBI Taxonomy" id="1564165"/>
    <lineage>
        <taxon>Bacteria</taxon>
        <taxon>Bacillati</taxon>
        <taxon>Actinomycetota</taxon>
        <taxon>Actinomycetes</taxon>
        <taxon>Geodermatophilales</taxon>
        <taxon>Geodermatophilaceae</taxon>
        <taxon>Blastococcus</taxon>
    </lineage>
</organism>
<feature type="region of interest" description="Disordered" evidence="3">
    <location>
        <begin position="149"/>
        <end position="180"/>
    </location>
</feature>
<dbReference type="InterPro" id="IPR051199">
    <property type="entry name" value="LPS_LOS_Heptosyltrfase"/>
</dbReference>
<protein>
    <submittedName>
        <fullName evidence="4">Glycosyltransferase family 9 protein</fullName>
    </submittedName>
</protein>
<dbReference type="Proteomes" id="UP001324287">
    <property type="component" value="Chromosome"/>
</dbReference>
<dbReference type="SUPFAM" id="SSF53756">
    <property type="entry name" value="UDP-Glycosyltransferase/glycogen phosphorylase"/>
    <property type="match status" value="3"/>
</dbReference>
<dbReference type="PANTHER" id="PTHR30160:SF1">
    <property type="entry name" value="LIPOPOLYSACCHARIDE 1,2-N-ACETYLGLUCOSAMINETRANSFERASE-RELATED"/>
    <property type="match status" value="1"/>
</dbReference>